<accession>A5E7Q1</accession>
<proteinExistence type="predicted"/>
<name>A5E7Q1_LODEL</name>
<protein>
    <submittedName>
        <fullName evidence="2">Uncharacterized protein</fullName>
    </submittedName>
</protein>
<dbReference type="VEuPathDB" id="FungiDB:LELG_05640"/>
<dbReference type="InParanoid" id="A5E7Q1"/>
<dbReference type="AlphaFoldDB" id="A5E7Q1"/>
<dbReference type="eggNOG" id="ENOG502T2HP">
    <property type="taxonomic scope" value="Eukaryota"/>
</dbReference>
<organism evidence="2 3">
    <name type="scientific">Lodderomyces elongisporus (strain ATCC 11503 / CBS 2605 / JCM 1781 / NBRC 1676 / NRRL YB-4239)</name>
    <name type="common">Yeast</name>
    <name type="synonym">Saccharomyces elongisporus</name>
    <dbReference type="NCBI Taxonomy" id="379508"/>
    <lineage>
        <taxon>Eukaryota</taxon>
        <taxon>Fungi</taxon>
        <taxon>Dikarya</taxon>
        <taxon>Ascomycota</taxon>
        <taxon>Saccharomycotina</taxon>
        <taxon>Pichiomycetes</taxon>
        <taxon>Debaryomycetaceae</taxon>
        <taxon>Candida/Lodderomyces clade</taxon>
        <taxon>Lodderomyces</taxon>
    </lineage>
</organism>
<evidence type="ECO:0000256" key="1">
    <source>
        <dbReference type="SAM" id="MobiDB-lite"/>
    </source>
</evidence>
<dbReference type="GeneID" id="5230160"/>
<feature type="region of interest" description="Disordered" evidence="1">
    <location>
        <begin position="32"/>
        <end position="52"/>
    </location>
</feature>
<evidence type="ECO:0000313" key="3">
    <source>
        <dbReference type="Proteomes" id="UP000001996"/>
    </source>
</evidence>
<gene>
    <name evidence="2" type="ORF">LELG_05640</name>
</gene>
<sequence length="309" mass="35576">MIVKMMMIIITKQQASSQWKMNLYMLRKSDDDEEEYRTEEKQPGNNASGEPVAHVQHLTEEEMKRRVVDIVYHETAPNAKSVLVNAIHGLIESKIQQKIQKMKEKGKIDKSLYMTDELPRQTLIPICNQIAGRFDQVLNTLFRTYTPRVQKQMRLTLIEWQHVVSAAVANAISRPNLETMSLVPLENVFQQCKFLFDGEGVSANVYQFEDSVDQKAVSKVFDENGGFNVVEYLKYLGSQNIPLQGPLTYTDLAEQHMDYTNAEIERKSKLETNILNALKLVKESNRVAHNDDDDDEDEEIEDLEDVYTI</sequence>
<dbReference type="KEGG" id="lel:PVL30_004397"/>
<dbReference type="EMBL" id="CH981534">
    <property type="protein sequence ID" value="EDK47459.1"/>
    <property type="molecule type" value="Genomic_DNA"/>
</dbReference>
<evidence type="ECO:0000313" key="2">
    <source>
        <dbReference type="EMBL" id="EDK47459.1"/>
    </source>
</evidence>
<dbReference type="Proteomes" id="UP000001996">
    <property type="component" value="Unassembled WGS sequence"/>
</dbReference>
<reference evidence="2 3" key="1">
    <citation type="journal article" date="2009" name="Nature">
        <title>Evolution of pathogenicity and sexual reproduction in eight Candida genomes.</title>
        <authorList>
            <person name="Butler G."/>
            <person name="Rasmussen M.D."/>
            <person name="Lin M.F."/>
            <person name="Santos M.A."/>
            <person name="Sakthikumar S."/>
            <person name="Munro C.A."/>
            <person name="Rheinbay E."/>
            <person name="Grabherr M."/>
            <person name="Forche A."/>
            <person name="Reedy J.L."/>
            <person name="Agrafioti I."/>
            <person name="Arnaud M.B."/>
            <person name="Bates S."/>
            <person name="Brown A.J."/>
            <person name="Brunke S."/>
            <person name="Costanzo M.C."/>
            <person name="Fitzpatrick D.A."/>
            <person name="de Groot P.W."/>
            <person name="Harris D."/>
            <person name="Hoyer L.L."/>
            <person name="Hube B."/>
            <person name="Klis F.M."/>
            <person name="Kodira C."/>
            <person name="Lennard N."/>
            <person name="Logue M.E."/>
            <person name="Martin R."/>
            <person name="Neiman A.M."/>
            <person name="Nikolaou E."/>
            <person name="Quail M.A."/>
            <person name="Quinn J."/>
            <person name="Santos M.C."/>
            <person name="Schmitzberger F.F."/>
            <person name="Sherlock G."/>
            <person name="Shah P."/>
            <person name="Silverstein K.A."/>
            <person name="Skrzypek M.S."/>
            <person name="Soll D."/>
            <person name="Staggs R."/>
            <person name="Stansfield I."/>
            <person name="Stumpf M.P."/>
            <person name="Sudbery P.E."/>
            <person name="Srikantha T."/>
            <person name="Zeng Q."/>
            <person name="Berman J."/>
            <person name="Berriman M."/>
            <person name="Heitman J."/>
            <person name="Gow N.A."/>
            <person name="Lorenz M.C."/>
            <person name="Birren B.W."/>
            <person name="Kellis M."/>
            <person name="Cuomo C.A."/>
        </authorList>
    </citation>
    <scope>NUCLEOTIDE SEQUENCE [LARGE SCALE GENOMIC DNA]</scope>
    <source>
        <strain evidence="3">ATCC 11503 / BCRC 21390 / CBS 2605 / JCM 1781 / NBRC 1676 / NRRL YB-4239</strain>
    </source>
</reference>
<keyword evidence="3" id="KW-1185">Reference proteome</keyword>
<dbReference type="HOGENOM" id="CLU_900386_0_0_1"/>